<evidence type="ECO:0000313" key="2">
    <source>
        <dbReference type="EMBL" id="TRW49967.1"/>
    </source>
</evidence>
<accession>A0A552X4L8</accession>
<feature type="transmembrane region" description="Helical" evidence="1">
    <location>
        <begin position="15"/>
        <end position="33"/>
    </location>
</feature>
<dbReference type="OrthoDB" id="5569826at2"/>
<keyword evidence="1" id="KW-0812">Transmembrane</keyword>
<reference evidence="2 3" key="1">
    <citation type="submission" date="2019-07" db="EMBL/GenBank/DDBJ databases">
        <authorList>
            <person name="Yang M."/>
            <person name="Zhao D."/>
            <person name="Xiang H."/>
        </authorList>
    </citation>
    <scope>NUCLEOTIDE SEQUENCE [LARGE SCALE GENOMIC DNA]</scope>
    <source>
        <strain evidence="2 3">IM1326</strain>
    </source>
</reference>
<dbReference type="Pfam" id="PF09842">
    <property type="entry name" value="DUF2069"/>
    <property type="match status" value="1"/>
</dbReference>
<dbReference type="InterPro" id="IPR018643">
    <property type="entry name" value="DUF2069_membrane"/>
</dbReference>
<evidence type="ECO:0000256" key="1">
    <source>
        <dbReference type="SAM" id="Phobius"/>
    </source>
</evidence>
<sequence length="156" mass="18009">MNTPFYKTARFHRKLTLVCYPALLGFVVLWHGVLAPNEFLPIWLTLVIWGVPLLLPLKGILQGNPYTHAWANFILIFYFMHGFTTLYTHPQEIGYAIIEILLTTGAFFGATFYARYRGRELGLKLKRKKEEDAEYDEQMQAYISNAGKMPKNKSSD</sequence>
<dbReference type="Proteomes" id="UP000320359">
    <property type="component" value="Unassembled WGS sequence"/>
</dbReference>
<dbReference type="EMBL" id="VJWL01000001">
    <property type="protein sequence ID" value="TRW49967.1"/>
    <property type="molecule type" value="Genomic_DNA"/>
</dbReference>
<proteinExistence type="predicted"/>
<comment type="caution">
    <text evidence="2">The sequence shown here is derived from an EMBL/GenBank/DDBJ whole genome shotgun (WGS) entry which is preliminary data.</text>
</comment>
<protein>
    <submittedName>
        <fullName evidence="2">DUF2069 domain-containing protein</fullName>
    </submittedName>
</protein>
<keyword evidence="1" id="KW-0472">Membrane</keyword>
<feature type="transmembrane region" description="Helical" evidence="1">
    <location>
        <begin position="69"/>
        <end position="87"/>
    </location>
</feature>
<name>A0A552X4L8_9GAMM</name>
<feature type="transmembrane region" description="Helical" evidence="1">
    <location>
        <begin position="39"/>
        <end position="57"/>
    </location>
</feature>
<evidence type="ECO:0000313" key="3">
    <source>
        <dbReference type="Proteomes" id="UP000320359"/>
    </source>
</evidence>
<dbReference type="RefSeq" id="WP_143234437.1">
    <property type="nucleotide sequence ID" value="NZ_VJWL01000001.1"/>
</dbReference>
<organism evidence="2 3">
    <name type="scientific">Aliidiomarina halalkaliphila</name>
    <dbReference type="NCBI Taxonomy" id="2593535"/>
    <lineage>
        <taxon>Bacteria</taxon>
        <taxon>Pseudomonadati</taxon>
        <taxon>Pseudomonadota</taxon>
        <taxon>Gammaproteobacteria</taxon>
        <taxon>Alteromonadales</taxon>
        <taxon>Idiomarinaceae</taxon>
        <taxon>Aliidiomarina</taxon>
    </lineage>
</organism>
<keyword evidence="3" id="KW-1185">Reference proteome</keyword>
<gene>
    <name evidence="2" type="ORF">FM042_03705</name>
</gene>
<feature type="transmembrane region" description="Helical" evidence="1">
    <location>
        <begin position="93"/>
        <end position="114"/>
    </location>
</feature>
<dbReference type="AlphaFoldDB" id="A0A552X4L8"/>
<keyword evidence="1" id="KW-1133">Transmembrane helix</keyword>